<dbReference type="Pfam" id="PF07495">
    <property type="entry name" value="Y_Y_Y"/>
    <property type="match status" value="1"/>
</dbReference>
<dbReference type="CDD" id="cd00082">
    <property type="entry name" value="HisKA"/>
    <property type="match status" value="1"/>
</dbReference>
<dbReference type="Pfam" id="PF02518">
    <property type="entry name" value="HATPase_c"/>
    <property type="match status" value="1"/>
</dbReference>
<dbReference type="SMART" id="SM00448">
    <property type="entry name" value="REC"/>
    <property type="match status" value="1"/>
</dbReference>
<keyword evidence="13" id="KW-0812">Transmembrane</keyword>
<keyword evidence="9" id="KW-0805">Transcription regulation</keyword>
<feature type="modified residue" description="4-aspartylphosphate" evidence="12">
    <location>
        <position position="1149"/>
    </location>
</feature>
<dbReference type="InterPro" id="IPR013783">
    <property type="entry name" value="Ig-like_fold"/>
</dbReference>
<evidence type="ECO:0000256" key="3">
    <source>
        <dbReference type="ARBA" id="ARBA00022553"/>
    </source>
</evidence>
<evidence type="ECO:0000256" key="7">
    <source>
        <dbReference type="ARBA" id="ARBA00022840"/>
    </source>
</evidence>
<dbReference type="PROSITE" id="PS00041">
    <property type="entry name" value="HTH_ARAC_FAMILY_1"/>
    <property type="match status" value="1"/>
</dbReference>
<evidence type="ECO:0000256" key="4">
    <source>
        <dbReference type="ARBA" id="ARBA00022679"/>
    </source>
</evidence>
<dbReference type="Pfam" id="PF12833">
    <property type="entry name" value="HTH_18"/>
    <property type="match status" value="1"/>
</dbReference>
<keyword evidence="11" id="KW-0804">Transcription</keyword>
<dbReference type="InterPro" id="IPR004358">
    <property type="entry name" value="Sig_transdc_His_kin-like_C"/>
</dbReference>
<feature type="domain" description="Response regulatory" evidence="16">
    <location>
        <begin position="1101"/>
        <end position="1216"/>
    </location>
</feature>
<dbReference type="SUPFAM" id="SSF55874">
    <property type="entry name" value="ATPase domain of HSP90 chaperone/DNA topoisomerase II/histidine kinase"/>
    <property type="match status" value="1"/>
</dbReference>
<organism evidence="17 18">
    <name type="scientific">Lacibacter sediminis</name>
    <dbReference type="NCBI Taxonomy" id="2760713"/>
    <lineage>
        <taxon>Bacteria</taxon>
        <taxon>Pseudomonadati</taxon>
        <taxon>Bacteroidota</taxon>
        <taxon>Chitinophagia</taxon>
        <taxon>Chitinophagales</taxon>
        <taxon>Chitinophagaceae</taxon>
        <taxon>Lacibacter</taxon>
    </lineage>
</organism>
<evidence type="ECO:0000256" key="11">
    <source>
        <dbReference type="ARBA" id="ARBA00023163"/>
    </source>
</evidence>
<dbReference type="InterPro" id="IPR011110">
    <property type="entry name" value="Reg_prop"/>
</dbReference>
<evidence type="ECO:0000256" key="1">
    <source>
        <dbReference type="ARBA" id="ARBA00000085"/>
    </source>
</evidence>
<dbReference type="InterPro" id="IPR036890">
    <property type="entry name" value="HATPase_C_sf"/>
</dbReference>
<dbReference type="GO" id="GO:0000155">
    <property type="term" value="F:phosphorelay sensor kinase activity"/>
    <property type="evidence" value="ECO:0007669"/>
    <property type="project" value="InterPro"/>
</dbReference>
<dbReference type="Pfam" id="PF07494">
    <property type="entry name" value="Reg_prop"/>
    <property type="match status" value="7"/>
</dbReference>
<dbReference type="InterPro" id="IPR001789">
    <property type="entry name" value="Sig_transdc_resp-reg_receiver"/>
</dbReference>
<feature type="domain" description="HTH araC/xylS-type" evidence="14">
    <location>
        <begin position="1257"/>
        <end position="1356"/>
    </location>
</feature>
<evidence type="ECO:0000256" key="5">
    <source>
        <dbReference type="ARBA" id="ARBA00022741"/>
    </source>
</evidence>
<dbReference type="Gene3D" id="3.30.565.10">
    <property type="entry name" value="Histidine kinase-like ATPase, C-terminal domain"/>
    <property type="match status" value="1"/>
</dbReference>
<dbReference type="PROSITE" id="PS50110">
    <property type="entry name" value="RESPONSE_REGULATORY"/>
    <property type="match status" value="1"/>
</dbReference>
<dbReference type="SMART" id="SM00387">
    <property type="entry name" value="HATPase_c"/>
    <property type="match status" value="1"/>
</dbReference>
<evidence type="ECO:0000256" key="12">
    <source>
        <dbReference type="PROSITE-ProRule" id="PRU00169"/>
    </source>
</evidence>
<evidence type="ECO:0000256" key="6">
    <source>
        <dbReference type="ARBA" id="ARBA00022777"/>
    </source>
</evidence>
<dbReference type="InterPro" id="IPR011047">
    <property type="entry name" value="Quinoprotein_ADH-like_sf"/>
</dbReference>
<dbReference type="EMBL" id="CP060007">
    <property type="protein sequence ID" value="QNA42638.1"/>
    <property type="molecule type" value="Genomic_DNA"/>
</dbReference>
<dbReference type="PROSITE" id="PS01124">
    <property type="entry name" value="HTH_ARAC_FAMILY_2"/>
    <property type="match status" value="1"/>
</dbReference>
<dbReference type="Gene3D" id="3.40.50.2300">
    <property type="match status" value="1"/>
</dbReference>
<dbReference type="GO" id="GO:0005524">
    <property type="term" value="F:ATP binding"/>
    <property type="evidence" value="ECO:0007669"/>
    <property type="project" value="UniProtKB-KW"/>
</dbReference>
<dbReference type="Gene3D" id="2.60.40.10">
    <property type="entry name" value="Immunoglobulins"/>
    <property type="match status" value="1"/>
</dbReference>
<protein>
    <recommendedName>
        <fullName evidence="2">histidine kinase</fullName>
        <ecNumber evidence="2">2.7.13.3</ecNumber>
    </recommendedName>
</protein>
<feature type="domain" description="Histidine kinase" evidence="15">
    <location>
        <begin position="837"/>
        <end position="1058"/>
    </location>
</feature>
<dbReference type="SMART" id="SM00342">
    <property type="entry name" value="HTH_ARAC"/>
    <property type="match status" value="1"/>
</dbReference>
<keyword evidence="18" id="KW-1185">Reference proteome</keyword>
<comment type="catalytic activity">
    <reaction evidence="1">
        <text>ATP + protein L-histidine = ADP + protein N-phospho-L-histidine.</text>
        <dbReference type="EC" id="2.7.13.3"/>
    </reaction>
</comment>
<keyword evidence="13" id="KW-1133">Transmembrane helix</keyword>
<dbReference type="InterPro" id="IPR005467">
    <property type="entry name" value="His_kinase_dom"/>
</dbReference>
<reference evidence="18" key="1">
    <citation type="submission" date="2020-08" db="EMBL/GenBank/DDBJ databases">
        <title>Lacibacter sp. S13-6-6 genome sequencing.</title>
        <authorList>
            <person name="Jin L."/>
        </authorList>
    </citation>
    <scope>NUCLEOTIDE SEQUENCE [LARGE SCALE GENOMIC DNA]</scope>
    <source>
        <strain evidence="18">S13-6-6</strain>
    </source>
</reference>
<dbReference type="PANTHER" id="PTHR43547">
    <property type="entry name" value="TWO-COMPONENT HISTIDINE KINASE"/>
    <property type="match status" value="1"/>
</dbReference>
<dbReference type="InterPro" id="IPR011006">
    <property type="entry name" value="CheY-like_superfamily"/>
</dbReference>
<dbReference type="InterPro" id="IPR018060">
    <property type="entry name" value="HTH_AraC"/>
</dbReference>
<dbReference type="InterPro" id="IPR036097">
    <property type="entry name" value="HisK_dim/P_sf"/>
</dbReference>
<evidence type="ECO:0000256" key="13">
    <source>
        <dbReference type="SAM" id="Phobius"/>
    </source>
</evidence>
<dbReference type="FunFam" id="3.30.565.10:FF:000037">
    <property type="entry name" value="Hybrid sensor histidine kinase/response regulator"/>
    <property type="match status" value="1"/>
</dbReference>
<dbReference type="SUPFAM" id="SSF47384">
    <property type="entry name" value="Homodimeric domain of signal transducing histidine kinase"/>
    <property type="match status" value="1"/>
</dbReference>
<evidence type="ECO:0000313" key="17">
    <source>
        <dbReference type="EMBL" id="QNA42638.1"/>
    </source>
</evidence>
<evidence type="ECO:0000259" key="16">
    <source>
        <dbReference type="PROSITE" id="PS50110"/>
    </source>
</evidence>
<dbReference type="Pfam" id="PF00512">
    <property type="entry name" value="HisKA"/>
    <property type="match status" value="1"/>
</dbReference>
<keyword evidence="8" id="KW-0902">Two-component regulatory system</keyword>
<keyword evidence="5" id="KW-0547">Nucleotide-binding</keyword>
<keyword evidence="3 12" id="KW-0597">Phosphoprotein</keyword>
<keyword evidence="6" id="KW-0418">Kinase</keyword>
<dbReference type="GO" id="GO:0043565">
    <property type="term" value="F:sequence-specific DNA binding"/>
    <property type="evidence" value="ECO:0007669"/>
    <property type="project" value="InterPro"/>
</dbReference>
<dbReference type="PANTHER" id="PTHR43547:SF2">
    <property type="entry name" value="HYBRID SIGNAL TRANSDUCTION HISTIDINE KINASE C"/>
    <property type="match status" value="1"/>
</dbReference>
<dbReference type="InterPro" id="IPR015943">
    <property type="entry name" value="WD40/YVTN_repeat-like_dom_sf"/>
</dbReference>
<keyword evidence="10" id="KW-0238">DNA-binding</keyword>
<evidence type="ECO:0000256" key="10">
    <source>
        <dbReference type="ARBA" id="ARBA00023125"/>
    </source>
</evidence>
<feature type="transmembrane region" description="Helical" evidence="13">
    <location>
        <begin position="794"/>
        <end position="816"/>
    </location>
</feature>
<dbReference type="PRINTS" id="PR00344">
    <property type="entry name" value="BCTRLSENSOR"/>
</dbReference>
<dbReference type="SMART" id="SM00388">
    <property type="entry name" value="HisKA"/>
    <property type="match status" value="1"/>
</dbReference>
<dbReference type="SUPFAM" id="SSF63829">
    <property type="entry name" value="Calcium-dependent phosphotriesterase"/>
    <property type="match status" value="1"/>
</dbReference>
<dbReference type="PROSITE" id="PS50109">
    <property type="entry name" value="HIS_KIN"/>
    <property type="match status" value="1"/>
</dbReference>
<name>A0A7G5XAY5_9BACT</name>
<evidence type="ECO:0000256" key="2">
    <source>
        <dbReference type="ARBA" id="ARBA00012438"/>
    </source>
</evidence>
<dbReference type="InterPro" id="IPR003594">
    <property type="entry name" value="HATPase_dom"/>
</dbReference>
<dbReference type="InterPro" id="IPR018062">
    <property type="entry name" value="HTH_AraC-typ_CS"/>
</dbReference>
<evidence type="ECO:0000259" key="14">
    <source>
        <dbReference type="PROSITE" id="PS01124"/>
    </source>
</evidence>
<evidence type="ECO:0000313" key="18">
    <source>
        <dbReference type="Proteomes" id="UP000515344"/>
    </source>
</evidence>
<dbReference type="KEGG" id="lacs:H4075_11015"/>
<dbReference type="Gene3D" id="1.10.10.60">
    <property type="entry name" value="Homeodomain-like"/>
    <property type="match status" value="1"/>
</dbReference>
<keyword evidence="13" id="KW-0472">Membrane</keyword>
<dbReference type="SUPFAM" id="SSF50998">
    <property type="entry name" value="Quinoprotein alcohol dehydrogenase-like"/>
    <property type="match status" value="1"/>
</dbReference>
<keyword evidence="4" id="KW-0808">Transferase</keyword>
<accession>A0A7G5XAY5</accession>
<gene>
    <name evidence="17" type="ORF">H4075_11015</name>
</gene>
<dbReference type="FunFam" id="2.60.40.10:FF:000791">
    <property type="entry name" value="Two-component system sensor histidine kinase/response regulator"/>
    <property type="match status" value="1"/>
</dbReference>
<proteinExistence type="predicted"/>
<dbReference type="InterPro" id="IPR009057">
    <property type="entry name" value="Homeodomain-like_sf"/>
</dbReference>
<dbReference type="Pfam" id="PF00072">
    <property type="entry name" value="Response_reg"/>
    <property type="match status" value="1"/>
</dbReference>
<dbReference type="CDD" id="cd17574">
    <property type="entry name" value="REC_OmpR"/>
    <property type="match status" value="1"/>
</dbReference>
<dbReference type="EC" id="2.7.13.3" evidence="2"/>
<evidence type="ECO:0000259" key="15">
    <source>
        <dbReference type="PROSITE" id="PS50109"/>
    </source>
</evidence>
<dbReference type="Gene3D" id="1.10.287.130">
    <property type="match status" value="1"/>
</dbReference>
<dbReference type="InterPro" id="IPR003661">
    <property type="entry name" value="HisK_dim/P_dom"/>
</dbReference>
<evidence type="ECO:0000256" key="8">
    <source>
        <dbReference type="ARBA" id="ARBA00023012"/>
    </source>
</evidence>
<sequence length="1360" mass="152720">MNDMCQVFHLLPNLFRKVCFALLQFFILLHGNAQTMSFHHLTIESGLSSNSVLSITQDSTGFLWFGTRMGVSRYDGTRFKNYVYDAKDSNTISHNDVVSLFCDSRKTVWAGTYSGLNRYNEEKDVFERISLNSGVVNINCIYEDKKGTLWIGSSNGLYAFADRQPNNLKIYKSGKINSIAGNNVRAVFEDHNGHLWVGSNNGLTRMISQKDGYRFENFTYDPSNPRSLSAVHVTTITEDAKQQLWIGTQNSGINLFDPITGSFTRFGKTGNNTSGLINNNIRIITSTRNGLLWVGTQEGLSIIDPVTKNIQSYQNDPGNKKSLSQNSIYSLYEDANGSVWIGTYFGGANSTYPYSTNFSVLQNHATRSSLSNNVVSSIVEDRQYNLWIGTEGGGLNYYNRTTNQFTVYKNKLGDAGSLGSNLVKVVMIDKEQNIWCGTHGGGLNVLDRKQNKFKRHLYKENDAATLRSEINSLMEDENGRLWVGSNQGLQLFIKKGTELTPLSFSSINGFVNGIPARTFYKDAQGAIWIGGVPGLYVVNGNNMKEINSDLPVNSITQDKKGNIWVALSEGGIAMYNSSNGKFIRYTEKDGLPNTNVISLLEDENGFFWLSTDKGLIKYNPALKTAQTYTVSDGLAGNEFNYNSYLKDSRGEFFFGGYHGITSFFPAAIETNNYVAPVVFTGLRLFNKDVVINGDDKLLSRNINQTKRIVFSHNQNVFTIEFALLNFIKSSKNKYVYKLEGFDKTWNDVTTASATYTNLPSGSYTFLVKGANNDGVWSSPASIELKILPPFWLTWWAYCIYVLTFAAIMFLVVRFFFLRALLKKEDELHQVKLNFFTNVSHEIRTHLTLIMAPVDKLIDTKQNDGFIQQQLTQVKSNANRLLKLVSELMDFRKAETNHLNLHIQRYNLIPFLQDIYNSFQETSAAKHIHVSFIHEAEDIPVYFDKEQLEKVFFNLLANAFKFTPEGGRISLMVEQKENKVNITVTDNGRGIAPEYLDKLFTNFFQVADHGLQNTGYGIGLALSKNIVELHKGSISVESEVPVNGKEGRTVFTVTLLQGNRHFETNLLTETNPVIQTAAAEPAPIAVPHQPVIAGPTEDKQFSILIAEDNPELRTLVLETFNDQYNVITCENGLQGWNTAVEQIPDLIISDVMMPEMDGFTLCSKLKTDERTSHIPVILLTAKSSQNDQVSGLETGADIYITKPFSTKILELNVRNLLAAREKLRQKFGQQIIAAPETTATAEAAADTFVNAVDKEFLTRVIQLVDEHMDDPDFGVEKLARKVAMSPPILYKKIKAVSNMSVNEFVKSLRLKKAAQLLQQTDMTVYEVAYNVGYNDRKYFSREFKKQFGKTPSEYAGVDKDD</sequence>
<dbReference type="InterPro" id="IPR011123">
    <property type="entry name" value="Y_Y_Y"/>
</dbReference>
<keyword evidence="7" id="KW-0067">ATP-binding</keyword>
<dbReference type="SUPFAM" id="SSF52172">
    <property type="entry name" value="CheY-like"/>
    <property type="match status" value="1"/>
</dbReference>
<dbReference type="Gene3D" id="2.130.10.10">
    <property type="entry name" value="YVTN repeat-like/Quinoprotein amine dehydrogenase"/>
    <property type="match status" value="3"/>
</dbReference>
<dbReference type="Proteomes" id="UP000515344">
    <property type="component" value="Chromosome"/>
</dbReference>
<dbReference type="GO" id="GO:0003700">
    <property type="term" value="F:DNA-binding transcription factor activity"/>
    <property type="evidence" value="ECO:0007669"/>
    <property type="project" value="InterPro"/>
</dbReference>
<dbReference type="RefSeq" id="WP_182800904.1">
    <property type="nucleotide sequence ID" value="NZ_CP060007.1"/>
</dbReference>
<dbReference type="SUPFAM" id="SSF46689">
    <property type="entry name" value="Homeodomain-like"/>
    <property type="match status" value="1"/>
</dbReference>
<evidence type="ECO:0000256" key="9">
    <source>
        <dbReference type="ARBA" id="ARBA00023015"/>
    </source>
</evidence>